<name>A0A9P3G6M5_9APHY</name>
<evidence type="ECO:0000313" key="2">
    <source>
        <dbReference type="Proteomes" id="UP000703269"/>
    </source>
</evidence>
<organism evidence="1 2">
    <name type="scientific">Phanerochaete sordida</name>
    <dbReference type="NCBI Taxonomy" id="48140"/>
    <lineage>
        <taxon>Eukaryota</taxon>
        <taxon>Fungi</taxon>
        <taxon>Dikarya</taxon>
        <taxon>Basidiomycota</taxon>
        <taxon>Agaricomycotina</taxon>
        <taxon>Agaricomycetes</taxon>
        <taxon>Polyporales</taxon>
        <taxon>Phanerochaetaceae</taxon>
        <taxon>Phanerochaete</taxon>
    </lineage>
</organism>
<evidence type="ECO:0000313" key="1">
    <source>
        <dbReference type="EMBL" id="GJE90247.1"/>
    </source>
</evidence>
<dbReference type="AlphaFoldDB" id="A0A9P3G6M5"/>
<gene>
    <name evidence="1" type="ORF">PsYK624_063760</name>
</gene>
<dbReference type="Proteomes" id="UP000703269">
    <property type="component" value="Unassembled WGS sequence"/>
</dbReference>
<keyword evidence="2" id="KW-1185">Reference proteome</keyword>
<accession>A0A9P3G6M5</accession>
<proteinExistence type="predicted"/>
<comment type="caution">
    <text evidence="1">The sequence shown here is derived from an EMBL/GenBank/DDBJ whole genome shotgun (WGS) entry which is preliminary data.</text>
</comment>
<dbReference type="EMBL" id="BPQB01000015">
    <property type="protein sequence ID" value="GJE90247.1"/>
    <property type="molecule type" value="Genomic_DNA"/>
</dbReference>
<protein>
    <submittedName>
        <fullName evidence="1">Uncharacterized protein</fullName>
    </submittedName>
</protein>
<reference evidence="1 2" key="1">
    <citation type="submission" date="2021-08" db="EMBL/GenBank/DDBJ databases">
        <title>Draft Genome Sequence of Phanerochaete sordida strain YK-624.</title>
        <authorList>
            <person name="Mori T."/>
            <person name="Dohra H."/>
            <person name="Suzuki T."/>
            <person name="Kawagishi H."/>
            <person name="Hirai H."/>
        </authorList>
    </citation>
    <scope>NUCLEOTIDE SEQUENCE [LARGE SCALE GENOMIC DNA]</scope>
    <source>
        <strain evidence="1 2">YK-624</strain>
    </source>
</reference>
<sequence>MLRKLRSSGGICATSQITYVDVIFAVSLTTAVKAMPGAMSRLLCNRAAVLFMFSRDDGDIHPPLGNEQYFHMI</sequence>